<reference evidence="1 2" key="1">
    <citation type="submission" date="2018-05" db="EMBL/GenBank/DDBJ databases">
        <title>Flavobacterium sp. MEBiC07310.</title>
        <authorList>
            <person name="Baek K."/>
        </authorList>
    </citation>
    <scope>NUCLEOTIDE SEQUENCE [LARGE SCALE GENOMIC DNA]</scope>
    <source>
        <strain evidence="1 2">MEBiC07310</strain>
    </source>
</reference>
<dbReference type="RefSeq" id="WP_109569014.1">
    <property type="nucleotide sequence ID" value="NZ_CP029463.1"/>
</dbReference>
<gene>
    <name evidence="1" type="ORF">DI487_07080</name>
</gene>
<dbReference type="Gene3D" id="2.40.30.100">
    <property type="entry name" value="AF2212/PG0164-like"/>
    <property type="match status" value="1"/>
</dbReference>
<sequence>MTFKGVIDSFGENSLGHGPYIKIPDTIFEAMLKLSPDKRIKCTLNYLVTVSRAMSPKGDFHYILLNKEVLKLANVTISDTVNVELQPDQSKYGIEITEEMEEVLFSDPEGSTLFHQLTPGKQRTLITIVNKIKSSQLRIERSFVILAHLKKLKGQIDFKILQQDFKDYRNKMRF</sequence>
<dbReference type="OrthoDB" id="959664at2"/>
<evidence type="ECO:0000313" key="1">
    <source>
        <dbReference type="EMBL" id="AWM13646.1"/>
    </source>
</evidence>
<dbReference type="KEGG" id="fse:DI487_07080"/>
<proteinExistence type="predicted"/>
<dbReference type="Proteomes" id="UP000245429">
    <property type="component" value="Chromosome"/>
</dbReference>
<accession>A0A2U8QUU1</accession>
<keyword evidence="2" id="KW-1185">Reference proteome</keyword>
<dbReference type="EMBL" id="CP029463">
    <property type="protein sequence ID" value="AWM13646.1"/>
    <property type="molecule type" value="Genomic_DNA"/>
</dbReference>
<protein>
    <recommendedName>
        <fullName evidence="3">DUF1905 domain-containing protein</fullName>
    </recommendedName>
</protein>
<evidence type="ECO:0000313" key="2">
    <source>
        <dbReference type="Proteomes" id="UP000245429"/>
    </source>
</evidence>
<dbReference type="AlphaFoldDB" id="A0A2U8QUU1"/>
<organism evidence="1 2">
    <name type="scientific">Flavobacterium sediminis</name>
    <dbReference type="NCBI Taxonomy" id="2201181"/>
    <lineage>
        <taxon>Bacteria</taxon>
        <taxon>Pseudomonadati</taxon>
        <taxon>Bacteroidota</taxon>
        <taxon>Flavobacteriia</taxon>
        <taxon>Flavobacteriales</taxon>
        <taxon>Flavobacteriaceae</taxon>
        <taxon>Flavobacterium</taxon>
    </lineage>
</organism>
<name>A0A2U8QUU1_9FLAO</name>
<dbReference type="InterPro" id="IPR037079">
    <property type="entry name" value="AF2212/PG0164-like_sf"/>
</dbReference>
<evidence type="ECO:0008006" key="3">
    <source>
        <dbReference type="Google" id="ProtNLM"/>
    </source>
</evidence>